<evidence type="ECO:0000256" key="7">
    <source>
        <dbReference type="ARBA" id="ARBA00022729"/>
    </source>
</evidence>
<evidence type="ECO:0000256" key="10">
    <source>
        <dbReference type="ARBA" id="ARBA00022777"/>
    </source>
</evidence>
<dbReference type="SUPFAM" id="SSF56112">
    <property type="entry name" value="Protein kinase-like (PK-like)"/>
    <property type="match status" value="1"/>
</dbReference>
<keyword evidence="4" id="KW-0597">Phosphoprotein</keyword>
<dbReference type="PANTHER" id="PTHR27002">
    <property type="entry name" value="RECEPTOR-LIKE SERINE/THREONINE-PROTEIN KINASE SD1-8"/>
    <property type="match status" value="1"/>
</dbReference>
<dbReference type="PANTHER" id="PTHR27002:SF1090">
    <property type="entry name" value="S-LOCUS LECTIN KINASE FAMILY PROTEIN"/>
    <property type="match status" value="1"/>
</dbReference>
<dbReference type="CDD" id="cd00028">
    <property type="entry name" value="B_lectin"/>
    <property type="match status" value="1"/>
</dbReference>
<dbReference type="Proteomes" id="UP001374584">
    <property type="component" value="Unassembled WGS sequence"/>
</dbReference>
<gene>
    <name evidence="28" type="ORF">VNO80_25602</name>
</gene>
<evidence type="ECO:0000256" key="17">
    <source>
        <dbReference type="ARBA" id="ARBA00047899"/>
    </source>
</evidence>
<keyword evidence="11 19" id="KW-0067">ATP-binding</keyword>
<dbReference type="Pfam" id="PF07714">
    <property type="entry name" value="PK_Tyr_Ser-Thr"/>
    <property type="match status" value="1"/>
</dbReference>
<evidence type="ECO:0000259" key="26">
    <source>
        <dbReference type="PROSITE" id="PS50927"/>
    </source>
</evidence>
<dbReference type="InterPro" id="IPR000742">
    <property type="entry name" value="EGF"/>
</dbReference>
<dbReference type="GO" id="GO:0005886">
    <property type="term" value="C:plasma membrane"/>
    <property type="evidence" value="ECO:0007669"/>
    <property type="project" value="UniProtKB-SubCell"/>
</dbReference>
<keyword evidence="20" id="KW-0245">EGF-like domain</keyword>
<name>A0AAN9LV52_PHACN</name>
<evidence type="ECO:0000256" key="3">
    <source>
        <dbReference type="ARBA" id="ARBA00022527"/>
    </source>
</evidence>
<dbReference type="Pfam" id="PF08276">
    <property type="entry name" value="PAN_2"/>
    <property type="match status" value="1"/>
</dbReference>
<comment type="similarity">
    <text evidence="19">Belongs to the protein kinase superfamily. Ser/Thr protein kinase family.</text>
</comment>
<dbReference type="PIRSF" id="PIRSF000641">
    <property type="entry name" value="SRK"/>
    <property type="match status" value="1"/>
</dbReference>
<feature type="region of interest" description="Disordered" evidence="21">
    <location>
        <begin position="778"/>
        <end position="799"/>
    </location>
</feature>
<dbReference type="PROSITE" id="PS00108">
    <property type="entry name" value="PROTEIN_KINASE_ST"/>
    <property type="match status" value="1"/>
</dbReference>
<keyword evidence="14" id="KW-1015">Disulfide bond</keyword>
<dbReference type="SMART" id="SM00473">
    <property type="entry name" value="PAN_AP"/>
    <property type="match status" value="1"/>
</dbReference>
<evidence type="ECO:0000313" key="29">
    <source>
        <dbReference type="Proteomes" id="UP001374584"/>
    </source>
</evidence>
<feature type="domain" description="EGF-like" evidence="25">
    <location>
        <begin position="296"/>
        <end position="332"/>
    </location>
</feature>
<keyword evidence="9 19" id="KW-0547">Nucleotide-binding</keyword>
<dbReference type="CDD" id="cd14066">
    <property type="entry name" value="STKc_IRAK"/>
    <property type="match status" value="1"/>
</dbReference>
<evidence type="ECO:0000256" key="12">
    <source>
        <dbReference type="ARBA" id="ARBA00022989"/>
    </source>
</evidence>
<keyword evidence="13 22" id="KW-0472">Membrane</keyword>
<evidence type="ECO:0000256" key="5">
    <source>
        <dbReference type="ARBA" id="ARBA00022679"/>
    </source>
</evidence>
<dbReference type="InterPro" id="IPR000858">
    <property type="entry name" value="S_locus_glycoprot_dom"/>
</dbReference>
<feature type="transmembrane region" description="Helical" evidence="22">
    <location>
        <begin position="436"/>
        <end position="459"/>
    </location>
</feature>
<evidence type="ECO:0000259" key="24">
    <source>
        <dbReference type="PROSITE" id="PS50011"/>
    </source>
</evidence>
<evidence type="ECO:0000256" key="8">
    <source>
        <dbReference type="ARBA" id="ARBA00022734"/>
    </source>
</evidence>
<dbReference type="InterPro" id="IPR036426">
    <property type="entry name" value="Bulb-type_lectin_dom_sf"/>
</dbReference>
<evidence type="ECO:0000313" key="28">
    <source>
        <dbReference type="EMBL" id="KAK7342646.1"/>
    </source>
</evidence>
<dbReference type="GO" id="GO:0030246">
    <property type="term" value="F:carbohydrate binding"/>
    <property type="evidence" value="ECO:0007669"/>
    <property type="project" value="UniProtKB-KW"/>
</dbReference>
<evidence type="ECO:0000256" key="1">
    <source>
        <dbReference type="ARBA" id="ARBA00004251"/>
    </source>
</evidence>
<dbReference type="Gene3D" id="3.30.200.20">
    <property type="entry name" value="Phosphorylase Kinase, domain 1"/>
    <property type="match status" value="1"/>
</dbReference>
<evidence type="ECO:0000259" key="27">
    <source>
        <dbReference type="PROSITE" id="PS50948"/>
    </source>
</evidence>
<comment type="caution">
    <text evidence="28">The sequence shown here is derived from an EMBL/GenBank/DDBJ whole genome shotgun (WGS) entry which is preliminary data.</text>
</comment>
<evidence type="ECO:0000256" key="22">
    <source>
        <dbReference type="SAM" id="Phobius"/>
    </source>
</evidence>
<comment type="catalytic activity">
    <reaction evidence="17 19">
        <text>L-threonyl-[protein] + ATP = O-phospho-L-threonyl-[protein] + ADP + H(+)</text>
        <dbReference type="Rhea" id="RHEA:46608"/>
        <dbReference type="Rhea" id="RHEA-COMP:11060"/>
        <dbReference type="Rhea" id="RHEA-COMP:11605"/>
        <dbReference type="ChEBI" id="CHEBI:15378"/>
        <dbReference type="ChEBI" id="CHEBI:30013"/>
        <dbReference type="ChEBI" id="CHEBI:30616"/>
        <dbReference type="ChEBI" id="CHEBI:61977"/>
        <dbReference type="ChEBI" id="CHEBI:456216"/>
        <dbReference type="EC" id="2.7.11.1"/>
    </reaction>
</comment>
<evidence type="ECO:0000256" key="18">
    <source>
        <dbReference type="ARBA" id="ARBA00048679"/>
    </source>
</evidence>
<dbReference type="CDD" id="cd01098">
    <property type="entry name" value="PAN_AP_plant"/>
    <property type="match status" value="1"/>
</dbReference>
<accession>A0AAN9LV52</accession>
<evidence type="ECO:0000256" key="2">
    <source>
        <dbReference type="ARBA" id="ARBA00022475"/>
    </source>
</evidence>
<keyword evidence="5 19" id="KW-0808">Transferase</keyword>
<dbReference type="PROSITE" id="PS50927">
    <property type="entry name" value="BULB_LECTIN"/>
    <property type="match status" value="1"/>
</dbReference>
<evidence type="ECO:0000256" key="21">
    <source>
        <dbReference type="SAM" id="MobiDB-lite"/>
    </source>
</evidence>
<evidence type="ECO:0000256" key="23">
    <source>
        <dbReference type="SAM" id="SignalP"/>
    </source>
</evidence>
<evidence type="ECO:0000256" key="16">
    <source>
        <dbReference type="ARBA" id="ARBA00023180"/>
    </source>
</evidence>
<dbReference type="Gene3D" id="1.10.510.10">
    <property type="entry name" value="Transferase(Phosphotransferase) domain 1"/>
    <property type="match status" value="1"/>
</dbReference>
<evidence type="ECO:0000256" key="15">
    <source>
        <dbReference type="ARBA" id="ARBA00023170"/>
    </source>
</evidence>
<dbReference type="PROSITE" id="PS50011">
    <property type="entry name" value="PROTEIN_KINASE_DOM"/>
    <property type="match status" value="1"/>
</dbReference>
<keyword evidence="29" id="KW-1185">Reference proteome</keyword>
<dbReference type="InterPro" id="IPR011009">
    <property type="entry name" value="Kinase-like_dom_sf"/>
</dbReference>
<dbReference type="PROSITE" id="PS50948">
    <property type="entry name" value="PAN"/>
    <property type="match status" value="1"/>
</dbReference>
<dbReference type="EC" id="2.7.11.1" evidence="19"/>
<evidence type="ECO:0000256" key="6">
    <source>
        <dbReference type="ARBA" id="ARBA00022692"/>
    </source>
</evidence>
<dbReference type="GO" id="GO:0048544">
    <property type="term" value="P:recognition of pollen"/>
    <property type="evidence" value="ECO:0007669"/>
    <property type="project" value="InterPro"/>
</dbReference>
<dbReference type="EMBL" id="JAYMYR010000009">
    <property type="protein sequence ID" value="KAK7342646.1"/>
    <property type="molecule type" value="Genomic_DNA"/>
</dbReference>
<dbReference type="FunFam" id="3.30.200.20:FF:000330">
    <property type="entry name" value="G-type lectin S-receptor-like serine/threonine-protein kinase At4g03230"/>
    <property type="match status" value="1"/>
</dbReference>
<feature type="compositionally biased region" description="Low complexity" evidence="21">
    <location>
        <begin position="788"/>
        <end position="799"/>
    </location>
</feature>
<comment type="catalytic activity">
    <reaction evidence="18 19">
        <text>L-seryl-[protein] + ATP = O-phospho-L-seryl-[protein] + ADP + H(+)</text>
        <dbReference type="Rhea" id="RHEA:17989"/>
        <dbReference type="Rhea" id="RHEA-COMP:9863"/>
        <dbReference type="Rhea" id="RHEA-COMP:11604"/>
        <dbReference type="ChEBI" id="CHEBI:15378"/>
        <dbReference type="ChEBI" id="CHEBI:29999"/>
        <dbReference type="ChEBI" id="CHEBI:30616"/>
        <dbReference type="ChEBI" id="CHEBI:83421"/>
        <dbReference type="ChEBI" id="CHEBI:456216"/>
        <dbReference type="EC" id="2.7.11.1"/>
    </reaction>
</comment>
<comment type="caution">
    <text evidence="20">Lacks conserved residue(s) required for the propagation of feature annotation.</text>
</comment>
<keyword evidence="15" id="KW-0675">Receptor</keyword>
<dbReference type="FunFam" id="2.90.10.10:FF:000009">
    <property type="entry name" value="Receptor-like serine/threonine-protein kinase SD1-8"/>
    <property type="match status" value="1"/>
</dbReference>
<dbReference type="Gene3D" id="2.90.10.10">
    <property type="entry name" value="Bulb-type lectin domain"/>
    <property type="match status" value="1"/>
</dbReference>
<dbReference type="InterPro" id="IPR024171">
    <property type="entry name" value="SRK-like_kinase"/>
</dbReference>
<dbReference type="Pfam" id="PF00954">
    <property type="entry name" value="S_locus_glycop"/>
    <property type="match status" value="1"/>
</dbReference>
<evidence type="ECO:0000256" key="20">
    <source>
        <dbReference type="PROSITE-ProRule" id="PRU00076"/>
    </source>
</evidence>
<keyword evidence="2" id="KW-1003">Cell membrane</keyword>
<protein>
    <recommendedName>
        <fullName evidence="19">Receptor-like serine/threonine-protein kinase</fullName>
        <ecNumber evidence="19">2.7.11.1</ecNumber>
    </recommendedName>
</protein>
<dbReference type="SMART" id="SM00108">
    <property type="entry name" value="B_lectin"/>
    <property type="match status" value="1"/>
</dbReference>
<dbReference type="Gene3D" id="3.50.4.10">
    <property type="entry name" value="Hepatocyte Growth Factor"/>
    <property type="match status" value="1"/>
</dbReference>
<evidence type="ECO:0000256" key="4">
    <source>
        <dbReference type="ARBA" id="ARBA00022553"/>
    </source>
</evidence>
<organism evidence="28 29">
    <name type="scientific">Phaseolus coccineus</name>
    <name type="common">Scarlet runner bean</name>
    <name type="synonym">Phaseolus multiflorus</name>
    <dbReference type="NCBI Taxonomy" id="3886"/>
    <lineage>
        <taxon>Eukaryota</taxon>
        <taxon>Viridiplantae</taxon>
        <taxon>Streptophyta</taxon>
        <taxon>Embryophyta</taxon>
        <taxon>Tracheophyta</taxon>
        <taxon>Spermatophyta</taxon>
        <taxon>Magnoliopsida</taxon>
        <taxon>eudicotyledons</taxon>
        <taxon>Gunneridae</taxon>
        <taxon>Pentapetalae</taxon>
        <taxon>rosids</taxon>
        <taxon>fabids</taxon>
        <taxon>Fabales</taxon>
        <taxon>Fabaceae</taxon>
        <taxon>Papilionoideae</taxon>
        <taxon>50 kb inversion clade</taxon>
        <taxon>NPAAA clade</taxon>
        <taxon>indigoferoid/millettioid clade</taxon>
        <taxon>Phaseoleae</taxon>
        <taxon>Phaseolus</taxon>
    </lineage>
</organism>
<evidence type="ECO:0000256" key="13">
    <source>
        <dbReference type="ARBA" id="ARBA00023136"/>
    </source>
</evidence>
<evidence type="ECO:0000256" key="14">
    <source>
        <dbReference type="ARBA" id="ARBA00023157"/>
    </source>
</evidence>
<keyword evidence="6 22" id="KW-0812">Transmembrane</keyword>
<dbReference type="InterPro" id="IPR001480">
    <property type="entry name" value="Bulb-type_lectin_dom"/>
</dbReference>
<dbReference type="InterPro" id="IPR001245">
    <property type="entry name" value="Ser-Thr/Tyr_kinase_cat_dom"/>
</dbReference>
<proteinExistence type="inferred from homology"/>
<sequence length="816" mass="91906">MIETVPKSMESFEMLVVCVLFLSLITMSSTLDMITPTQPLRDPVNENVTLVSTNGTFEAGFFSHEKSGSRYLGIWYKNISPRTVVWVANKETPLQDHSGVLEVDGDEGFLSIKNGTGAKIWFSNASSHTPSKPVAVELLESGNMVVKDGDNNFLWQSFDYPDDTLLPGMKLGMNFKTGHHRALRSWKSFTDPTPGEFVFGVDTRGLPQLVITKEPSDYIVYRPGSWNGLSITGLPGEITDPLIKSFFVMNEDEIFYQIQLLNSSTKLRSRLIPEGYQVRLIWSDETKRWDTQYPGSFDECERYSLCGANTICNVSGAHHCECLSGFQSNFADSCDRTAPLDCNKGDKFEKYEGMKLPDTSSSWYDKSISLQECEKLCLSNCSCTAYAQLNISVPGSGCLHWFHDIVDIRILAQGGQDFYLRITTPKFQDHAFNRKIGGIVVGCTIFIIVLVVFGIIFCLKRKKLKQSETNYWKDKNEKDDIDLPIFDFLSISNATNNFSESNKLGQGGFGPVYKGILSDGQEIAVKRLSKTSGQGLEEFKNEVMLIAKLQHRNLVKLLGCSIQQDEKMLIYEFMPNRSLDYFIFDSTRSTLIGWAKRFEIIGGIAKGLLYLHQDSRLKIIHRDLKTSNVLLDSNMKPKISDFGMARTFGLDQDEANTNKVMGTYGYMPPEYAVHGSFSVKSDVFSFGVIVLEIISGRKNRGFRDPNNQLNLLGHAWRLWIEKRPMELMDDSVDSVVVPSEILRYIHVGLLCVQQRPEDRPNMSSVVFMLNSETLLPEPTQPGFYTGKNNSTTTDSSSRNCDAYSLNEMSETLVEAR</sequence>
<evidence type="ECO:0000256" key="11">
    <source>
        <dbReference type="ARBA" id="ARBA00022840"/>
    </source>
</evidence>
<dbReference type="GO" id="GO:0004674">
    <property type="term" value="F:protein serine/threonine kinase activity"/>
    <property type="evidence" value="ECO:0007669"/>
    <property type="project" value="UniProtKB-KW"/>
</dbReference>
<feature type="domain" description="Bulb-type lectin" evidence="26">
    <location>
        <begin position="35"/>
        <end position="159"/>
    </location>
</feature>
<keyword evidence="16" id="KW-0325">Glycoprotein</keyword>
<dbReference type="Pfam" id="PF01453">
    <property type="entry name" value="B_lectin"/>
    <property type="match status" value="1"/>
</dbReference>
<reference evidence="28 29" key="1">
    <citation type="submission" date="2024-01" db="EMBL/GenBank/DDBJ databases">
        <title>The genomes of 5 underutilized Papilionoideae crops provide insights into root nodulation and disease resistanc.</title>
        <authorList>
            <person name="Jiang F."/>
        </authorList>
    </citation>
    <scope>NUCLEOTIDE SEQUENCE [LARGE SCALE GENOMIC DNA]</scope>
    <source>
        <strain evidence="28">JINMINGXINNONG_FW02</strain>
        <tissue evidence="28">Leaves</tissue>
    </source>
</reference>
<evidence type="ECO:0000256" key="19">
    <source>
        <dbReference type="PIRNR" id="PIRNR000641"/>
    </source>
</evidence>
<evidence type="ECO:0000259" key="25">
    <source>
        <dbReference type="PROSITE" id="PS50026"/>
    </source>
</evidence>
<dbReference type="PROSITE" id="PS50026">
    <property type="entry name" value="EGF_3"/>
    <property type="match status" value="1"/>
</dbReference>
<dbReference type="FunFam" id="1.10.510.10:FF:000060">
    <property type="entry name" value="G-type lectin S-receptor-like serine/threonine-protein kinase"/>
    <property type="match status" value="1"/>
</dbReference>
<dbReference type="InterPro" id="IPR008271">
    <property type="entry name" value="Ser/Thr_kinase_AS"/>
</dbReference>
<dbReference type="SUPFAM" id="SSF51110">
    <property type="entry name" value="alpha-D-mannose-specific plant lectins"/>
    <property type="match status" value="1"/>
</dbReference>
<feature type="chain" id="PRO_5042999715" description="Receptor-like serine/threonine-protein kinase" evidence="23">
    <location>
        <begin position="31"/>
        <end position="816"/>
    </location>
</feature>
<dbReference type="InterPro" id="IPR000719">
    <property type="entry name" value="Prot_kinase_dom"/>
</dbReference>
<keyword evidence="12 22" id="KW-1133">Transmembrane helix</keyword>
<dbReference type="GO" id="GO:0005524">
    <property type="term" value="F:ATP binding"/>
    <property type="evidence" value="ECO:0007669"/>
    <property type="project" value="UniProtKB-KW"/>
</dbReference>
<keyword evidence="8" id="KW-0430">Lectin</keyword>
<keyword evidence="3 19" id="KW-0723">Serine/threonine-protein kinase</keyword>
<keyword evidence="10 19" id="KW-0418">Kinase</keyword>
<dbReference type="SMART" id="SM00220">
    <property type="entry name" value="S_TKc"/>
    <property type="match status" value="1"/>
</dbReference>
<dbReference type="AlphaFoldDB" id="A0AAN9LV52"/>
<comment type="subcellular location">
    <subcellularLocation>
        <location evidence="1">Cell membrane</location>
        <topology evidence="1">Single-pass type I membrane protein</topology>
    </subcellularLocation>
</comment>
<feature type="signal peptide" evidence="23">
    <location>
        <begin position="1"/>
        <end position="30"/>
    </location>
</feature>
<dbReference type="InterPro" id="IPR003609">
    <property type="entry name" value="Pan_app"/>
</dbReference>
<evidence type="ECO:0000256" key="9">
    <source>
        <dbReference type="ARBA" id="ARBA00022741"/>
    </source>
</evidence>
<feature type="domain" description="Apple" evidence="27">
    <location>
        <begin position="342"/>
        <end position="423"/>
    </location>
</feature>
<feature type="domain" description="Protein kinase" evidence="24">
    <location>
        <begin position="498"/>
        <end position="775"/>
    </location>
</feature>
<keyword evidence="7 23" id="KW-0732">Signal</keyword>